<feature type="region of interest" description="Disordered" evidence="2">
    <location>
        <begin position="138"/>
        <end position="203"/>
    </location>
</feature>
<dbReference type="Gene3D" id="3.30.70.370">
    <property type="match status" value="1"/>
</dbReference>
<evidence type="ECO:0000313" key="5">
    <source>
        <dbReference type="Proteomes" id="UP001642484"/>
    </source>
</evidence>
<evidence type="ECO:0000259" key="3">
    <source>
        <dbReference type="Pfam" id="PF00476"/>
    </source>
</evidence>
<dbReference type="PANTHER" id="PTHR10133:SF27">
    <property type="entry name" value="DNA POLYMERASE NU"/>
    <property type="match status" value="1"/>
</dbReference>
<evidence type="ECO:0000313" key="4">
    <source>
        <dbReference type="EMBL" id="CAK9026553.1"/>
    </source>
</evidence>
<dbReference type="PRINTS" id="PR00868">
    <property type="entry name" value="DNAPOLI"/>
</dbReference>
<feature type="compositionally biased region" description="Low complexity" evidence="2">
    <location>
        <begin position="158"/>
        <end position="178"/>
    </location>
</feature>
<accession>A0ABP0KJZ0</accession>
<dbReference type="EMBL" id="CAXAMN010008779">
    <property type="protein sequence ID" value="CAK9026553.1"/>
    <property type="molecule type" value="Genomic_DNA"/>
</dbReference>
<dbReference type="InterPro" id="IPR001098">
    <property type="entry name" value="DNA-dir_DNA_pol_A_palm_dom"/>
</dbReference>
<dbReference type="Pfam" id="PF00476">
    <property type="entry name" value="DNA_pol_A"/>
    <property type="match status" value="1"/>
</dbReference>
<gene>
    <name evidence="4" type="ORF">CCMP2556_LOCUS16415</name>
</gene>
<organism evidence="4 5">
    <name type="scientific">Durusdinium trenchii</name>
    <dbReference type="NCBI Taxonomy" id="1381693"/>
    <lineage>
        <taxon>Eukaryota</taxon>
        <taxon>Sar</taxon>
        <taxon>Alveolata</taxon>
        <taxon>Dinophyceae</taxon>
        <taxon>Suessiales</taxon>
        <taxon>Symbiodiniaceae</taxon>
        <taxon>Durusdinium</taxon>
    </lineage>
</organism>
<name>A0ABP0KJZ0_9DINO</name>
<dbReference type="Proteomes" id="UP001642484">
    <property type="component" value="Unassembled WGS sequence"/>
</dbReference>
<dbReference type="PANTHER" id="PTHR10133">
    <property type="entry name" value="DNA POLYMERASE I"/>
    <property type="match status" value="1"/>
</dbReference>
<comment type="caution">
    <text evidence="4">The sequence shown here is derived from an EMBL/GenBank/DDBJ whole genome shotgun (WGS) entry which is preliminary data.</text>
</comment>
<dbReference type="SUPFAM" id="SSF56672">
    <property type="entry name" value="DNA/RNA polymerases"/>
    <property type="match status" value="1"/>
</dbReference>
<proteinExistence type="predicted"/>
<evidence type="ECO:0000256" key="1">
    <source>
        <dbReference type="ARBA" id="ARBA00022705"/>
    </source>
</evidence>
<feature type="domain" description="DNA-directed DNA polymerase family A palm" evidence="3">
    <location>
        <begin position="6"/>
        <end position="102"/>
    </location>
</feature>
<protein>
    <recommendedName>
        <fullName evidence="3">DNA-directed DNA polymerase family A palm domain-containing protein</fullName>
    </recommendedName>
</protein>
<sequence length="326" mass="34943">MVEKAAEAMQVHRQMASVKNVLTAFAKPMQEHASTQGRLHPSWSYGTSTGRLSCSNPNLQALPSPEKDSYKVRSALKAADGHTFILADYSQLELRILAPDAQSFAWIAAAMEGETSSSSSSGGRFVVRFERTLRKVNKGLLQDDETPGGSGEPQSRLSVESSNSASASGAVASGATEEGAPRGAANSGSRTAAFPGETDQRHEDGTCQPCIFAPLSRGCVRGSRCQYCHQSHGERAVTRGLRKHTRDRIKRRVEALLQPPVDQEEVQDSLQIEAAKHAWARRHVLTLLHQLDQPVLAASAAAQTGLTPTADGAAGAPRPREPAAFR</sequence>
<dbReference type="InterPro" id="IPR002298">
    <property type="entry name" value="DNA_polymerase_A"/>
</dbReference>
<feature type="compositionally biased region" description="Low complexity" evidence="2">
    <location>
        <begin position="307"/>
        <end position="317"/>
    </location>
</feature>
<dbReference type="InterPro" id="IPR043502">
    <property type="entry name" value="DNA/RNA_pol_sf"/>
</dbReference>
<keyword evidence="1" id="KW-0235">DNA replication</keyword>
<feature type="region of interest" description="Disordered" evidence="2">
    <location>
        <begin position="307"/>
        <end position="326"/>
    </location>
</feature>
<evidence type="ECO:0000256" key="2">
    <source>
        <dbReference type="SAM" id="MobiDB-lite"/>
    </source>
</evidence>
<keyword evidence="5" id="KW-1185">Reference proteome</keyword>
<reference evidence="4 5" key="1">
    <citation type="submission" date="2024-02" db="EMBL/GenBank/DDBJ databases">
        <authorList>
            <person name="Chen Y."/>
            <person name="Shah S."/>
            <person name="Dougan E. K."/>
            <person name="Thang M."/>
            <person name="Chan C."/>
        </authorList>
    </citation>
    <scope>NUCLEOTIDE SEQUENCE [LARGE SCALE GENOMIC DNA]</scope>
</reference>